<dbReference type="Pfam" id="PF00188">
    <property type="entry name" value="CAP"/>
    <property type="match status" value="1"/>
</dbReference>
<dbReference type="OrthoDB" id="45583at2759"/>
<evidence type="ECO:0000313" key="3">
    <source>
        <dbReference type="EMBL" id="CAB9497643.1"/>
    </source>
</evidence>
<dbReference type="PANTHER" id="PTHR31157">
    <property type="entry name" value="SCP DOMAIN-CONTAINING PROTEIN"/>
    <property type="match status" value="1"/>
</dbReference>
<dbReference type="AlphaFoldDB" id="A0A9N8D752"/>
<keyword evidence="4" id="KW-1185">Reference proteome</keyword>
<evidence type="ECO:0000259" key="2">
    <source>
        <dbReference type="Pfam" id="PF00188"/>
    </source>
</evidence>
<dbReference type="Gene3D" id="3.40.33.10">
    <property type="entry name" value="CAP"/>
    <property type="match status" value="1"/>
</dbReference>
<name>A0A9N8D752_9STRA</name>
<evidence type="ECO:0000256" key="1">
    <source>
        <dbReference type="SAM" id="MobiDB-lite"/>
    </source>
</evidence>
<dbReference type="InterPro" id="IPR014044">
    <property type="entry name" value="CAP_dom"/>
</dbReference>
<dbReference type="Proteomes" id="UP001153069">
    <property type="component" value="Unassembled WGS sequence"/>
</dbReference>
<feature type="domain" description="SCP" evidence="2">
    <location>
        <begin position="119"/>
        <end position="228"/>
    </location>
</feature>
<accession>A0A9N8D752</accession>
<evidence type="ECO:0000313" key="4">
    <source>
        <dbReference type="Proteomes" id="UP001153069"/>
    </source>
</evidence>
<proteinExistence type="predicted"/>
<comment type="caution">
    <text evidence="3">The sequence shown here is derived from an EMBL/GenBank/DDBJ whole genome shotgun (WGS) entry which is preliminary data.</text>
</comment>
<dbReference type="EMBL" id="CAICTM010000023">
    <property type="protein sequence ID" value="CAB9497643.1"/>
    <property type="molecule type" value="Genomic_DNA"/>
</dbReference>
<reference evidence="3" key="1">
    <citation type="submission" date="2020-06" db="EMBL/GenBank/DDBJ databases">
        <authorList>
            <consortium name="Plant Systems Biology data submission"/>
        </authorList>
    </citation>
    <scope>NUCLEOTIDE SEQUENCE</scope>
    <source>
        <strain evidence="3">D6</strain>
    </source>
</reference>
<dbReference type="InterPro" id="IPR035940">
    <property type="entry name" value="CAP_sf"/>
</dbReference>
<dbReference type="SUPFAM" id="SSF55797">
    <property type="entry name" value="PR-1-like"/>
    <property type="match status" value="1"/>
</dbReference>
<dbReference type="CDD" id="cd05379">
    <property type="entry name" value="CAP_bacterial"/>
    <property type="match status" value="1"/>
</dbReference>
<protein>
    <recommendedName>
        <fullName evidence="2">SCP domain-containing protein</fullName>
    </recommendedName>
</protein>
<sequence length="230" mass="26120">MKVQIKVPKFMKPKAQEPKRGKATVDGKFFSAIPRWESEVSESSTADETLRDDSWMSSDEPGHHRHSPLVAQQVLVAQQEKGVKIIPETREDEIRNLNIAMARAKELPRTSYFTSNHVMVNRVREKRNVPPLGRSPELDEVARWHAQQMAEAAEGMFHADPTEIVSRLGKPSRRIGSNVAVGESVRHMHAKMMEKRGDFNNLIDRRYIQFGMGTAPGPNGDLYMCQIYRG</sequence>
<dbReference type="PANTHER" id="PTHR31157:SF1">
    <property type="entry name" value="SCP DOMAIN-CONTAINING PROTEIN"/>
    <property type="match status" value="1"/>
</dbReference>
<feature type="region of interest" description="Disordered" evidence="1">
    <location>
        <begin position="40"/>
        <end position="66"/>
    </location>
</feature>
<organism evidence="3 4">
    <name type="scientific">Seminavis robusta</name>
    <dbReference type="NCBI Taxonomy" id="568900"/>
    <lineage>
        <taxon>Eukaryota</taxon>
        <taxon>Sar</taxon>
        <taxon>Stramenopiles</taxon>
        <taxon>Ochrophyta</taxon>
        <taxon>Bacillariophyta</taxon>
        <taxon>Bacillariophyceae</taxon>
        <taxon>Bacillariophycidae</taxon>
        <taxon>Naviculales</taxon>
        <taxon>Naviculaceae</taxon>
        <taxon>Seminavis</taxon>
    </lineage>
</organism>
<gene>
    <name evidence="3" type="ORF">SEMRO_23_G015870.1</name>
</gene>